<dbReference type="EMBL" id="JAGQLH010000053">
    <property type="protein sequence ID" value="MCA9385891.1"/>
    <property type="molecule type" value="Genomic_DNA"/>
</dbReference>
<name>A0A955L8Y0_9BACT</name>
<evidence type="ECO:0000256" key="1">
    <source>
        <dbReference type="SAM" id="MobiDB-lite"/>
    </source>
</evidence>
<evidence type="ECO:0000313" key="2">
    <source>
        <dbReference type="EMBL" id="MCA9385891.1"/>
    </source>
</evidence>
<proteinExistence type="predicted"/>
<dbReference type="InterPro" id="IPR011856">
    <property type="entry name" value="tRNA_endonuc-like_dom_sf"/>
</dbReference>
<comment type="caution">
    <text evidence="2">The sequence shown here is derived from an EMBL/GenBank/DDBJ whole genome shotgun (WGS) entry which is preliminary data.</text>
</comment>
<reference evidence="2" key="1">
    <citation type="submission" date="2020-04" db="EMBL/GenBank/DDBJ databases">
        <authorList>
            <person name="Zhang T."/>
        </authorList>
    </citation>
    <scope>NUCLEOTIDE SEQUENCE</scope>
    <source>
        <strain evidence="2">HKST-UBA11</strain>
    </source>
</reference>
<reference evidence="2" key="2">
    <citation type="journal article" date="2021" name="Microbiome">
        <title>Successional dynamics and alternative stable states in a saline activated sludge microbial community over 9 years.</title>
        <authorList>
            <person name="Wang Y."/>
            <person name="Ye J."/>
            <person name="Ju F."/>
            <person name="Liu L."/>
            <person name="Boyd J.A."/>
            <person name="Deng Y."/>
            <person name="Parks D.H."/>
            <person name="Jiang X."/>
            <person name="Yin X."/>
            <person name="Woodcroft B.J."/>
            <person name="Tyson G.W."/>
            <person name="Hugenholtz P."/>
            <person name="Polz M.F."/>
            <person name="Zhang T."/>
        </authorList>
    </citation>
    <scope>NUCLEOTIDE SEQUENCE</scope>
    <source>
        <strain evidence="2">HKST-UBA11</strain>
    </source>
</reference>
<evidence type="ECO:0008006" key="4">
    <source>
        <dbReference type="Google" id="ProtNLM"/>
    </source>
</evidence>
<protein>
    <recommendedName>
        <fullName evidence="4">VRR-NUC domain-containing protein</fullName>
    </recommendedName>
</protein>
<accession>A0A955L8Y0</accession>
<dbReference type="Gene3D" id="3.40.1350.10">
    <property type="match status" value="1"/>
</dbReference>
<dbReference type="AlphaFoldDB" id="A0A955L8Y0"/>
<dbReference type="Proteomes" id="UP000754563">
    <property type="component" value="Unassembled WGS sequence"/>
</dbReference>
<evidence type="ECO:0000313" key="3">
    <source>
        <dbReference type="Proteomes" id="UP000754563"/>
    </source>
</evidence>
<feature type="region of interest" description="Disordered" evidence="1">
    <location>
        <begin position="1"/>
        <end position="26"/>
    </location>
</feature>
<sequence length="138" mass="15915">MSKNINKYQRKDALKQKQKARKKTKGPETILQDAMIKYFLSKDLLVTRYNSGSMFSEESGTLFRAYIISNNGSSSGKADLELSRDGKSVYIEVKTGYNKQSDSQKKYQALCEQYNMPYCVAYSIEEADEFAKQFFNYN</sequence>
<organism evidence="2 3">
    <name type="scientific">Candidatus Dojkabacteria bacterium</name>
    <dbReference type="NCBI Taxonomy" id="2099670"/>
    <lineage>
        <taxon>Bacteria</taxon>
        <taxon>Candidatus Dojkabacteria</taxon>
    </lineage>
</organism>
<dbReference type="GO" id="GO:0003676">
    <property type="term" value="F:nucleic acid binding"/>
    <property type="evidence" value="ECO:0007669"/>
    <property type="project" value="InterPro"/>
</dbReference>
<gene>
    <name evidence="2" type="ORF">KC717_04560</name>
</gene>